<feature type="compositionally biased region" description="Low complexity" evidence="7">
    <location>
        <begin position="818"/>
        <end position="841"/>
    </location>
</feature>
<keyword evidence="5 9" id="KW-0418">Kinase</keyword>
<feature type="region of interest" description="Disordered" evidence="7">
    <location>
        <begin position="2100"/>
        <end position="2143"/>
    </location>
</feature>
<dbReference type="STRING" id="46835.A0A504YHC1"/>
<dbReference type="PROSITE" id="PS50011">
    <property type="entry name" value="PROTEIN_KINASE_DOM"/>
    <property type="match status" value="1"/>
</dbReference>
<proteinExistence type="inferred from homology"/>
<feature type="region of interest" description="Disordered" evidence="7">
    <location>
        <begin position="1571"/>
        <end position="1625"/>
    </location>
</feature>
<gene>
    <name evidence="9" type="ORF">FGIG_04890</name>
</gene>
<sequence>MAKDVHDFNPVVHDDESSFSGSENSDVSLKSEDDQVIKPLSNSHKTRNYQKISGCLNRLPNKKHLRNWHDSPLFADVATRWTDESDAAVEDSENRRPDSHDLGIITIPVNTSTPIMPETSMDAVESNNVPVVQERVVLVNRTQLDMAKALRAPVKSKEPTSQPQLRTAPSLILPSDDDEQPPATEIPIDPYKRARKFLYRLAPLLKLSLPSRVERKRSASVMDFSAQTGCAPNFPDTSCSSRTSPWIRQWIKHGQHCITFSGGEVLDLDNKSANGQPPGTAQQGVGSGQPAAPPWNSGPHLALSKADLYVQHLWRELQLRLHGPLFMEELHKRRAFANTVMQRIVSFSMQPNEMPATGSSETDCLQSDVAIEGIQDSEADGCFVSPNYLTLLVAASKSVSQLLQQTDRVEQAWSSDARLVREFSDWALPEVRCRLVCLRQWSGTLASLQRGVHQLCEFLHCPTSIQCATHVTSVRQTAAVSCSERDWSLTHTDPAHELSNCPLLTDGSKRGDHHLYREFLKGSWLMPPLPAPLISKAHPATFGANGTRAAPTSAPSDSSDVTNNNSHWGGLSMALIRLDRLVGRILVQVTDNLAPKSLGPGSTPNPVVATQVGTRIVAGEMKPTSGSNAPTTAPGLTTKSATAKVPLPSSRTLVPPVTTPTLAPPAAETTPTPPQANCNSSPAPAHPPAIYSAQTPRKSSALIPKRGGKADQNLLQCPKSRLSAQSLSPLSFERPDDASDGMESFPKWMSNGYGVPGLRANATRRVASYAEIVKRRSWCGSNLTPRMYYNVLNRSVDTRFCERRTPVSWEICSPAPSVSPYARTPSSSSSSPSLSTSTHSSVGGQSLDSSPDRSNTSTALSSNRSGKSSSLSPPPSSQSPHISSSNSSIPSILRPRCAVAASPTSVESCASLLSVDLCNRSSLARPPQPASTTESPQRSPPLSSSPVTNSQPPVTDAAPSPSKHGPSLTSSASLPTDFQLPGSTNPQKTTASRVIPVSNLRLKPKDLGTELGLPTLVPIWLFLAQVPFEVTQEAVSMKLEQYEERVHGNAIPNQVSLNHLVDELRELLSTTLQITVTYRKRLITALKLDTVAQLRRPLGGLSVSRRGGTRSAFGCVHSDSDSDVPGLKDSCFPGDAVVTSSRPGPPGRWPDWFRRATHEVRAFLDDSPSSPVGANLTVGHGRTWPVSVPALLTVYVDCFIRLIDAQTWVGEGDPSALRSRVENEWNFLRRLYRQLYRCRGGLQYFSMRNASLAVRILPPTAEAAFIRACQRLLESISKQLCPAISDWVSSSLAMRASRASGRPENGFLDATMTADTENGKKNNCTTDSLSPSPNESFEWASPPSSVLSVPPTGSGPNGGGNYLRTEFFQEYNETWRELLVLNFYVPNKCSSRTGSVLSSRYVYDGLTCVSPTPIDSPPVQTHGGGFVGQLSVDSEPSDTRIRAYARFARELRRTGHVLLHSWEQPKVDGFDRMLKLIPAPVVFSYGVPCCSPTTFTRMSIDPAVNLWKFSADSTSGDPIDRLNLLEERSLVIVSPEERRAVRFHVSELVHRILRQLIFKFRKHTASGTPYRLPSIWQTKKPRPDIAQTQPNPQNISERANQFSNPRNRIPLSGLNENRVPPSQLSSPNLIAAQTGSHMANAFQTSSSTPIAAANQKTTTSSAQNSANDPVKQENGNSTNKRNSQIAKSQAEYLLICPEFPERIWDGLVYRFSRRSHDDPAESRSAYSRRLRYALGWLALMSTRGTLAPLFTASVELSNLITCHLLAERPYSAWTALCESSSRIRRWLSLGLMQMKSTGFDRVNNPDTGSMQGNPLQGIDFGAAERGTDLTSPTNACILHLAPIHPDLGAACAQLHKSLCDLSARLHASLLVMDSHLRELCDTHAEECDRMCVTRNTTSERHQDSRRLRSISPRRSASRELTVHALSGDTLQRAYSTVFGFHKTLMRLMATAPLTNILQNDESLGGGLSEQSLASVPIQTSLANLGVQLLASWSHFVTRRYHRGRGRIPRWANDACHFAYQLCQPRSVTFLEARKVAALEATLNDLIPYLVGEEKHLDSNSLSPVPSRLSPISVHESIDKPLYDRCHSAVASAQFLRGSHSLRRTHRRVHSMHSDRRSNRGVSTTSRPSALLTSSVGKRGGGSLDSERVTGEVYQAFNLQTHEMMAVKEVRFDHDTFTDAEGPLVNGSDSPRQRTAMLRHHRETQARLNAFRRECDLLSSLSHPAVVRFLGADEQTPKVLRLFTELYTAGTLADVVRDRLPEALVRRYAHDLARAVAYLHDRGIVHRDIKPANIFLVGSPYVGPSSQQNASAGQQVSTNNPSANGPVPEYSLLKLGDFSHALRLHSLSHPARDGEIREVAGTVCYMAPEVCQSQSRGLVTGYGRPCDIWSYCCVVLALVTGRQPWHQYRDSLAIFYRLCQNQTPPLPQVCPATTKGHGCVERRSLVPTRSTPSSSDDGLPFASAEAVALLQAGIQPDPSRRPTAAGLFQFDFVNCPVTYLSHVELTHSR</sequence>
<feature type="region of interest" description="Disordered" evidence="7">
    <location>
        <begin position="268"/>
        <end position="297"/>
    </location>
</feature>
<dbReference type="PANTHER" id="PTHR48016">
    <property type="entry name" value="MAP KINASE KINASE KINASE SSK2-RELATED-RELATED"/>
    <property type="match status" value="1"/>
</dbReference>
<dbReference type="GO" id="GO:0004674">
    <property type="term" value="F:protein serine/threonine kinase activity"/>
    <property type="evidence" value="ECO:0007669"/>
    <property type="project" value="UniProtKB-KW"/>
</dbReference>
<feature type="compositionally biased region" description="Basic and acidic residues" evidence="7">
    <location>
        <begin position="1"/>
        <end position="16"/>
    </location>
</feature>
<feature type="compositionally biased region" description="Basic and acidic residues" evidence="7">
    <location>
        <begin position="92"/>
        <end position="101"/>
    </location>
</feature>
<dbReference type="InterPro" id="IPR050538">
    <property type="entry name" value="MAP_kinase_kinase_kinase"/>
</dbReference>
<feature type="region of interest" description="Disordered" evidence="7">
    <location>
        <begin position="1896"/>
        <end position="1915"/>
    </location>
</feature>
<feature type="compositionally biased region" description="Low complexity" evidence="7">
    <location>
        <begin position="860"/>
        <end position="871"/>
    </location>
</feature>
<feature type="compositionally biased region" description="Polar residues" evidence="7">
    <location>
        <begin position="271"/>
        <end position="284"/>
    </location>
</feature>
<comment type="similarity">
    <text evidence="1">Belongs to the protein kinase superfamily. STE Ser/Thr protein kinase family. MAP kinase kinase kinase subfamily.</text>
</comment>
<evidence type="ECO:0000313" key="10">
    <source>
        <dbReference type="Proteomes" id="UP000316759"/>
    </source>
</evidence>
<dbReference type="PROSITE" id="PS00108">
    <property type="entry name" value="PROTEIN_KINASE_ST"/>
    <property type="match status" value="1"/>
</dbReference>
<evidence type="ECO:0000256" key="5">
    <source>
        <dbReference type="ARBA" id="ARBA00022777"/>
    </source>
</evidence>
<protein>
    <submittedName>
        <fullName evidence="9">Mitogen-activated protein kinase kinase kinase 4</fullName>
    </submittedName>
</protein>
<feature type="region of interest" description="Disordered" evidence="7">
    <location>
        <begin position="1"/>
        <end position="44"/>
    </location>
</feature>
<name>A0A504YHC1_FASGI</name>
<dbReference type="Gene3D" id="1.10.510.10">
    <property type="entry name" value="Transferase(Phosphotransferase) domain 1"/>
    <property type="match status" value="1"/>
</dbReference>
<feature type="compositionally biased region" description="Low complexity" evidence="7">
    <location>
        <begin position="652"/>
        <end position="670"/>
    </location>
</feature>
<dbReference type="EMBL" id="SUNJ01010174">
    <property type="protein sequence ID" value="TPP59846.1"/>
    <property type="molecule type" value="Genomic_DNA"/>
</dbReference>
<keyword evidence="10" id="KW-1185">Reference proteome</keyword>
<dbReference type="PANTHER" id="PTHR48016:SF32">
    <property type="entry name" value="MITOGEN-ACTIVATED PROTEIN KINASE KINASE KINASE 4"/>
    <property type="match status" value="1"/>
</dbReference>
<feature type="compositionally biased region" description="Polar residues" evidence="7">
    <location>
        <begin position="18"/>
        <end position="28"/>
    </location>
</feature>
<dbReference type="InterPro" id="IPR008271">
    <property type="entry name" value="Ser/Thr_kinase_AS"/>
</dbReference>
<evidence type="ECO:0000256" key="6">
    <source>
        <dbReference type="ARBA" id="ARBA00022840"/>
    </source>
</evidence>
<evidence type="ECO:0000256" key="2">
    <source>
        <dbReference type="ARBA" id="ARBA00022527"/>
    </source>
</evidence>
<feature type="compositionally biased region" description="Low complexity" evidence="7">
    <location>
        <begin position="1341"/>
        <end position="1354"/>
    </location>
</feature>
<feature type="region of interest" description="Disordered" evidence="7">
    <location>
        <begin position="1314"/>
        <end position="1360"/>
    </location>
</feature>
<feature type="compositionally biased region" description="Polar residues" evidence="7">
    <location>
        <begin position="1586"/>
        <end position="1606"/>
    </location>
</feature>
<dbReference type="SMART" id="SM00220">
    <property type="entry name" value="S_TKc"/>
    <property type="match status" value="1"/>
</dbReference>
<dbReference type="GO" id="GO:0005524">
    <property type="term" value="F:ATP binding"/>
    <property type="evidence" value="ECO:0007669"/>
    <property type="project" value="UniProtKB-KW"/>
</dbReference>
<evidence type="ECO:0000256" key="3">
    <source>
        <dbReference type="ARBA" id="ARBA00022679"/>
    </source>
</evidence>
<feature type="region of interest" description="Disordered" evidence="7">
    <location>
        <begin position="85"/>
        <end position="104"/>
    </location>
</feature>
<dbReference type="Gene3D" id="3.30.200.20">
    <property type="entry name" value="Phosphorylase Kinase, domain 1"/>
    <property type="match status" value="1"/>
</dbReference>
<dbReference type="InterPro" id="IPR000719">
    <property type="entry name" value="Prot_kinase_dom"/>
</dbReference>
<feature type="region of interest" description="Disordered" evidence="7">
    <location>
        <begin position="817"/>
        <end position="889"/>
    </location>
</feature>
<keyword evidence="3" id="KW-0808">Transferase</keyword>
<feature type="region of interest" description="Disordered" evidence="7">
    <location>
        <begin position="922"/>
        <end position="992"/>
    </location>
</feature>
<comment type="caution">
    <text evidence="9">The sequence shown here is derived from an EMBL/GenBank/DDBJ whole genome shotgun (WGS) entry which is preliminary data.</text>
</comment>
<feature type="region of interest" description="Disordered" evidence="7">
    <location>
        <begin position="1650"/>
        <end position="1683"/>
    </location>
</feature>
<feature type="compositionally biased region" description="Polar residues" evidence="7">
    <location>
        <begin position="842"/>
        <end position="859"/>
    </location>
</feature>
<feature type="compositionally biased region" description="Polar residues" evidence="7">
    <location>
        <begin position="2119"/>
        <end position="2135"/>
    </location>
</feature>
<dbReference type="GO" id="GO:0035556">
    <property type="term" value="P:intracellular signal transduction"/>
    <property type="evidence" value="ECO:0007669"/>
    <property type="project" value="UniProtKB-ARBA"/>
</dbReference>
<feature type="compositionally biased region" description="Low complexity" evidence="7">
    <location>
        <begin position="878"/>
        <end position="889"/>
    </location>
</feature>
<evidence type="ECO:0000256" key="4">
    <source>
        <dbReference type="ARBA" id="ARBA00022741"/>
    </source>
</evidence>
<feature type="region of interest" description="Disordered" evidence="7">
    <location>
        <begin position="152"/>
        <end position="187"/>
    </location>
</feature>
<feature type="compositionally biased region" description="Polar residues" evidence="7">
    <location>
        <begin position="1314"/>
        <end position="1335"/>
    </location>
</feature>
<feature type="compositionally biased region" description="Basic residues" evidence="7">
    <location>
        <begin position="2100"/>
        <end position="2110"/>
    </location>
</feature>
<feature type="domain" description="Protein kinase" evidence="8">
    <location>
        <begin position="2138"/>
        <end position="2492"/>
    </location>
</feature>
<evidence type="ECO:0000256" key="1">
    <source>
        <dbReference type="ARBA" id="ARBA00006529"/>
    </source>
</evidence>
<feature type="compositionally biased region" description="Low complexity" evidence="7">
    <location>
        <begin position="549"/>
        <end position="560"/>
    </location>
</feature>
<feature type="compositionally biased region" description="Low complexity" evidence="7">
    <location>
        <begin position="935"/>
        <end position="946"/>
    </location>
</feature>
<keyword evidence="2" id="KW-0723">Serine/threonine-protein kinase</keyword>
<keyword evidence="4" id="KW-0547">Nucleotide-binding</keyword>
<evidence type="ECO:0000313" key="9">
    <source>
        <dbReference type="EMBL" id="TPP59846.1"/>
    </source>
</evidence>
<dbReference type="Pfam" id="PF00069">
    <property type="entry name" value="Pkinase"/>
    <property type="match status" value="1"/>
</dbReference>
<dbReference type="SUPFAM" id="SSF56112">
    <property type="entry name" value="Protein kinase-like (PK-like)"/>
    <property type="match status" value="1"/>
</dbReference>
<feature type="compositionally biased region" description="Basic and acidic residues" evidence="7">
    <location>
        <begin position="1896"/>
        <end position="1906"/>
    </location>
</feature>
<feature type="region of interest" description="Disordered" evidence="7">
    <location>
        <begin position="542"/>
        <end position="563"/>
    </location>
</feature>
<feature type="region of interest" description="Disordered" evidence="7">
    <location>
        <begin position="619"/>
        <end position="702"/>
    </location>
</feature>
<accession>A0A504YHC1</accession>
<feature type="compositionally biased region" description="Polar residues" evidence="7">
    <location>
        <begin position="624"/>
        <end position="641"/>
    </location>
</feature>
<evidence type="ECO:0000256" key="7">
    <source>
        <dbReference type="SAM" id="MobiDB-lite"/>
    </source>
</evidence>
<feature type="compositionally biased region" description="Polar residues" evidence="7">
    <location>
        <begin position="967"/>
        <end position="992"/>
    </location>
</feature>
<dbReference type="OrthoDB" id="6255455at2759"/>
<organism evidence="9 10">
    <name type="scientific">Fasciola gigantica</name>
    <name type="common">Giant liver fluke</name>
    <dbReference type="NCBI Taxonomy" id="46835"/>
    <lineage>
        <taxon>Eukaryota</taxon>
        <taxon>Metazoa</taxon>
        <taxon>Spiralia</taxon>
        <taxon>Lophotrochozoa</taxon>
        <taxon>Platyhelminthes</taxon>
        <taxon>Trematoda</taxon>
        <taxon>Digenea</taxon>
        <taxon>Plagiorchiida</taxon>
        <taxon>Echinostomata</taxon>
        <taxon>Echinostomatoidea</taxon>
        <taxon>Fasciolidae</taxon>
        <taxon>Fasciola</taxon>
    </lineage>
</organism>
<keyword evidence="6" id="KW-0067">ATP-binding</keyword>
<dbReference type="Proteomes" id="UP000316759">
    <property type="component" value="Unassembled WGS sequence"/>
</dbReference>
<evidence type="ECO:0000259" key="8">
    <source>
        <dbReference type="PROSITE" id="PS50011"/>
    </source>
</evidence>
<reference evidence="9 10" key="1">
    <citation type="submission" date="2019-04" db="EMBL/GenBank/DDBJ databases">
        <title>Annotation for the trematode Fasciola gigantica.</title>
        <authorList>
            <person name="Choi Y.-J."/>
        </authorList>
    </citation>
    <scope>NUCLEOTIDE SEQUENCE [LARGE SCALE GENOMIC DNA]</scope>
    <source>
        <strain evidence="9">Uganda_cow_1</strain>
    </source>
</reference>
<dbReference type="InterPro" id="IPR011009">
    <property type="entry name" value="Kinase-like_dom_sf"/>
</dbReference>